<dbReference type="AlphaFoldDB" id="A0A5C5VP81"/>
<name>A0A5C5VP81_9BACT</name>
<protein>
    <submittedName>
        <fullName evidence="1">Uncharacterized protein</fullName>
    </submittedName>
</protein>
<evidence type="ECO:0000313" key="2">
    <source>
        <dbReference type="Proteomes" id="UP000318878"/>
    </source>
</evidence>
<organism evidence="1 2">
    <name type="scientific">Blastopirellula retiformator</name>
    <dbReference type="NCBI Taxonomy" id="2527970"/>
    <lineage>
        <taxon>Bacteria</taxon>
        <taxon>Pseudomonadati</taxon>
        <taxon>Planctomycetota</taxon>
        <taxon>Planctomycetia</taxon>
        <taxon>Pirellulales</taxon>
        <taxon>Pirellulaceae</taxon>
        <taxon>Blastopirellula</taxon>
    </lineage>
</organism>
<dbReference type="OrthoDB" id="283107at2"/>
<keyword evidence="2" id="KW-1185">Reference proteome</keyword>
<accession>A0A5C5VP81</accession>
<dbReference type="EMBL" id="SJPF01000001">
    <property type="protein sequence ID" value="TWT39452.1"/>
    <property type="molecule type" value="Genomic_DNA"/>
</dbReference>
<dbReference type="Proteomes" id="UP000318878">
    <property type="component" value="Unassembled WGS sequence"/>
</dbReference>
<sequence length="209" mass="22418">MKLVSSRNDKVYDMRVCRATQFVLAAFLVLATLTPVYAQGFGDARRYNGYIDAEPLLIVIPDSRDCALAYNAESDDWDKVEFSTPLPGEGSPVAIGGDVAVFVHEGVAYGYSVETSRWASIKLDDPKTPGIPVIGGKLAAVIHGDFVYGFGAKHGVWAKAKLSSGSKAKPIIGSTLIKVIDGNVMLVFGEASKRFSGVDLTNGEMVKLR</sequence>
<proteinExistence type="predicted"/>
<evidence type="ECO:0000313" key="1">
    <source>
        <dbReference type="EMBL" id="TWT39452.1"/>
    </source>
</evidence>
<reference evidence="1 2" key="1">
    <citation type="submission" date="2019-02" db="EMBL/GenBank/DDBJ databases">
        <title>Deep-cultivation of Planctomycetes and their phenomic and genomic characterization uncovers novel biology.</title>
        <authorList>
            <person name="Wiegand S."/>
            <person name="Jogler M."/>
            <person name="Boedeker C."/>
            <person name="Pinto D."/>
            <person name="Vollmers J."/>
            <person name="Rivas-Marin E."/>
            <person name="Kohn T."/>
            <person name="Peeters S.H."/>
            <person name="Heuer A."/>
            <person name="Rast P."/>
            <person name="Oberbeckmann S."/>
            <person name="Bunk B."/>
            <person name="Jeske O."/>
            <person name="Meyerdierks A."/>
            <person name="Storesund J.E."/>
            <person name="Kallscheuer N."/>
            <person name="Luecker S."/>
            <person name="Lage O.M."/>
            <person name="Pohl T."/>
            <person name="Merkel B.J."/>
            <person name="Hornburger P."/>
            <person name="Mueller R.-W."/>
            <person name="Bruemmer F."/>
            <person name="Labrenz M."/>
            <person name="Spormann A.M."/>
            <person name="Op Den Camp H."/>
            <person name="Overmann J."/>
            <person name="Amann R."/>
            <person name="Jetten M.S.M."/>
            <person name="Mascher T."/>
            <person name="Medema M.H."/>
            <person name="Devos D.P."/>
            <person name="Kaster A.-K."/>
            <person name="Ovreas L."/>
            <person name="Rohde M."/>
            <person name="Galperin M.Y."/>
            <person name="Jogler C."/>
        </authorList>
    </citation>
    <scope>NUCLEOTIDE SEQUENCE [LARGE SCALE GENOMIC DNA]</scope>
    <source>
        <strain evidence="1 2">Enr8</strain>
    </source>
</reference>
<dbReference type="RefSeq" id="WP_146429621.1">
    <property type="nucleotide sequence ID" value="NZ_SJPF01000001.1"/>
</dbReference>
<gene>
    <name evidence="1" type="ORF">Enr8_11510</name>
</gene>
<comment type="caution">
    <text evidence="1">The sequence shown here is derived from an EMBL/GenBank/DDBJ whole genome shotgun (WGS) entry which is preliminary data.</text>
</comment>